<sequence length="714" mass="76626">MGRAAQHETLLASTSAEVPPSSVTDVGMCARMTTLESLPCANRAPDYWVAQSESWCLVAALRRRLSRSHTRSIPCAFHAFARPLEATARLRMNLFTATIAILSTAAYSAPEVAFPINNQVPPVARVSEAYIYEFAPNTYSAVDSNALVYTIQRAPAWLSLDGRTRTFSGTPAASDIGSFAFQLEATDEFGIAHLQVTLVVVDDKAPTVIGNISKALAMTGPLSEPTTLALGPGIPFEIHIGSDMFQGGEGKLWLYPTSDNRSPLPSWVAFDVAKASFVGVTPQPATAPRNYGLSLYASTVPGFAEAGVDFAISVVNHKLIFDTVDLDLSLAATVPVSIDLKKLLTLDGQAVSADDVASAGVKGPDWLSWGASDGPLGFHQSRSLRNEEDGVSRAVSHPLRSHPDTTSGVSPGGDAALETPPSHLTIPTKAPSLLDRRDPTLSRTDNESAAGRRLLGAGHGRAPASSTGLTDELSSLPRYSSTSSCYGCESDDGTTQRDLRRGSLAWRAARRSALVSQRLSTIRKVESTSSGELVERPFSEKRQSFIHRRASNPNRPLFSAGPVAWRGQSAVLPQRQSQQLSGKGEIPLSFSAEPDRQGGVFSAGFPKAASERSLDSAWEDADSDSRFTFDADHGSVLIAEHVDNYEAASVEPRIRADDEQMPAQRSLVRVPPLRIRKHAQVSSPCVEHRTAAGQEEGRRAVRDMPEADDVMAFL</sequence>
<feature type="compositionally biased region" description="Basic and acidic residues" evidence="1">
    <location>
        <begin position="434"/>
        <end position="446"/>
    </location>
</feature>
<reference evidence="3 4" key="1">
    <citation type="submission" date="2019-06" db="EMBL/GenBank/DDBJ databases">
        <title>A chromosomal-level reference genome of Carpinus fangiana (Coryloideae, Betulaceae).</title>
        <authorList>
            <person name="Yang X."/>
            <person name="Wang Z."/>
            <person name="Zhang L."/>
            <person name="Hao G."/>
            <person name="Liu J."/>
            <person name="Yang Y."/>
        </authorList>
    </citation>
    <scope>NUCLEOTIDE SEQUENCE [LARGE SCALE GENOMIC DNA]</scope>
    <source>
        <strain evidence="3">Cfa_2016G</strain>
        <tissue evidence="3">Leaf</tissue>
    </source>
</reference>
<dbReference type="InterPro" id="IPR015919">
    <property type="entry name" value="Cadherin-like_sf"/>
</dbReference>
<protein>
    <recommendedName>
        <fullName evidence="2">Dystroglycan-type cadherin-like domain-containing protein</fullName>
    </recommendedName>
</protein>
<gene>
    <name evidence="3" type="ORF">FH972_026379</name>
</gene>
<dbReference type="GO" id="GO:0016020">
    <property type="term" value="C:membrane"/>
    <property type="evidence" value="ECO:0007669"/>
    <property type="project" value="InterPro"/>
</dbReference>
<dbReference type="Gene3D" id="2.60.40.10">
    <property type="entry name" value="Immunoglobulins"/>
    <property type="match status" value="1"/>
</dbReference>
<feature type="domain" description="Dystroglycan-type cadherin-like" evidence="2">
    <location>
        <begin position="111"/>
        <end position="207"/>
    </location>
</feature>
<organism evidence="3 4">
    <name type="scientific">Carpinus fangiana</name>
    <dbReference type="NCBI Taxonomy" id="176857"/>
    <lineage>
        <taxon>Eukaryota</taxon>
        <taxon>Viridiplantae</taxon>
        <taxon>Streptophyta</taxon>
        <taxon>Embryophyta</taxon>
        <taxon>Tracheophyta</taxon>
        <taxon>Spermatophyta</taxon>
        <taxon>Magnoliopsida</taxon>
        <taxon>eudicotyledons</taxon>
        <taxon>Gunneridae</taxon>
        <taxon>Pentapetalae</taxon>
        <taxon>rosids</taxon>
        <taxon>fabids</taxon>
        <taxon>Fagales</taxon>
        <taxon>Betulaceae</taxon>
        <taxon>Carpinus</taxon>
    </lineage>
</organism>
<dbReference type="SMART" id="SM00736">
    <property type="entry name" value="CADG"/>
    <property type="match status" value="1"/>
</dbReference>
<feature type="compositionally biased region" description="Low complexity" evidence="1">
    <location>
        <begin position="474"/>
        <end position="484"/>
    </location>
</feature>
<comment type="caution">
    <text evidence="3">The sequence shown here is derived from an EMBL/GenBank/DDBJ whole genome shotgun (WGS) entry which is preliminary data.</text>
</comment>
<feature type="compositionally biased region" description="Polar residues" evidence="1">
    <location>
        <begin position="464"/>
        <end position="473"/>
    </location>
</feature>
<evidence type="ECO:0000259" key="2">
    <source>
        <dbReference type="SMART" id="SM00736"/>
    </source>
</evidence>
<dbReference type="Pfam" id="PF05345">
    <property type="entry name" value="He_PIG"/>
    <property type="match status" value="1"/>
</dbReference>
<name>A0A5N6L3X4_9ROSI</name>
<dbReference type="InterPro" id="IPR013783">
    <property type="entry name" value="Ig-like_fold"/>
</dbReference>
<dbReference type="InterPro" id="IPR006644">
    <property type="entry name" value="Cadg"/>
</dbReference>
<dbReference type="SUPFAM" id="SSF49313">
    <property type="entry name" value="Cadherin-like"/>
    <property type="match status" value="2"/>
</dbReference>
<accession>A0A5N6L3X4</accession>
<keyword evidence="4" id="KW-1185">Reference proteome</keyword>
<evidence type="ECO:0000313" key="3">
    <source>
        <dbReference type="EMBL" id="KAB8698129.1"/>
    </source>
</evidence>
<feature type="compositionally biased region" description="Low complexity" evidence="1">
    <location>
        <begin position="449"/>
        <end position="462"/>
    </location>
</feature>
<dbReference type="GO" id="GO:0005509">
    <property type="term" value="F:calcium ion binding"/>
    <property type="evidence" value="ECO:0007669"/>
    <property type="project" value="InterPro"/>
</dbReference>
<proteinExistence type="predicted"/>
<evidence type="ECO:0000313" key="4">
    <source>
        <dbReference type="Proteomes" id="UP000327013"/>
    </source>
</evidence>
<dbReference type="AlphaFoldDB" id="A0A5N6L3X4"/>
<evidence type="ECO:0000256" key="1">
    <source>
        <dbReference type="SAM" id="MobiDB-lite"/>
    </source>
</evidence>
<feature type="region of interest" description="Disordered" evidence="1">
    <location>
        <begin position="378"/>
        <end position="497"/>
    </location>
</feature>
<dbReference type="OrthoDB" id="41532at2759"/>
<dbReference type="EMBL" id="VIBQ01000089">
    <property type="protein sequence ID" value="KAB8698129.1"/>
    <property type="molecule type" value="Genomic_DNA"/>
</dbReference>
<dbReference type="Proteomes" id="UP000327013">
    <property type="component" value="Unassembled WGS sequence"/>
</dbReference>